<comment type="caution">
    <text evidence="2">The sequence shown here is derived from an EMBL/GenBank/DDBJ whole genome shotgun (WGS) entry which is preliminary data.</text>
</comment>
<dbReference type="AlphaFoldDB" id="A0ABD6CD08"/>
<keyword evidence="1" id="KW-0472">Membrane</keyword>
<reference evidence="2 3" key="1">
    <citation type="journal article" date="2019" name="Int. J. Syst. Evol. Microbiol.">
        <title>The Global Catalogue of Microorganisms (GCM) 10K type strain sequencing project: providing services to taxonomists for standard genome sequencing and annotation.</title>
        <authorList>
            <consortium name="The Broad Institute Genomics Platform"/>
            <consortium name="The Broad Institute Genome Sequencing Center for Infectious Disease"/>
            <person name="Wu L."/>
            <person name="Ma J."/>
        </authorList>
    </citation>
    <scope>NUCLEOTIDE SEQUENCE [LARGE SCALE GENOMIC DNA]</scope>
    <source>
        <strain evidence="2 3">CGMCC 1.12125</strain>
    </source>
</reference>
<protein>
    <submittedName>
        <fullName evidence="2">Proton-conducting membrane transporter</fullName>
    </submittedName>
</protein>
<keyword evidence="3" id="KW-1185">Reference proteome</keyword>
<keyword evidence="1" id="KW-1133">Transmembrane helix</keyword>
<name>A0ABD6CD08_9EURY</name>
<accession>A0ABD6CD08</accession>
<organism evidence="2 3">
    <name type="scientific">Halorientalis brevis</name>
    <dbReference type="NCBI Taxonomy" id="1126241"/>
    <lineage>
        <taxon>Archaea</taxon>
        <taxon>Methanobacteriati</taxon>
        <taxon>Methanobacteriota</taxon>
        <taxon>Stenosarchaea group</taxon>
        <taxon>Halobacteria</taxon>
        <taxon>Halobacteriales</taxon>
        <taxon>Haloarculaceae</taxon>
        <taxon>Halorientalis</taxon>
    </lineage>
</organism>
<proteinExistence type="predicted"/>
<dbReference type="Gene3D" id="1.20.120.1200">
    <property type="entry name" value="NADH-ubiquinone/plastoquinone oxidoreductase chain 6, subunit NuoJ"/>
    <property type="match status" value="1"/>
</dbReference>
<sequence length="121" mass="12567">MTTRPEIATEANWLTGLAAAALFAVLAVVFLGADLPSAAGFPGSGSITASIGYAMFNMGDLAAYESEQFLVVFEIIDVVLVAALVGAVMLARREEGSVRGALTDGGRDIRRTLENDEGGDD</sequence>
<dbReference type="RefSeq" id="WP_247374231.1">
    <property type="nucleotide sequence ID" value="NZ_JALLGV010000001.1"/>
</dbReference>
<gene>
    <name evidence="2" type="ORF">ACFR9U_09680</name>
</gene>
<feature type="transmembrane region" description="Helical" evidence="1">
    <location>
        <begin position="12"/>
        <end position="31"/>
    </location>
</feature>
<keyword evidence="1" id="KW-0812">Transmembrane</keyword>
<evidence type="ECO:0000313" key="2">
    <source>
        <dbReference type="EMBL" id="MFD1587254.1"/>
    </source>
</evidence>
<evidence type="ECO:0000256" key="1">
    <source>
        <dbReference type="SAM" id="Phobius"/>
    </source>
</evidence>
<dbReference type="InterPro" id="IPR042106">
    <property type="entry name" value="Nuo/plastoQ_OxRdtase_6_NuoJ"/>
</dbReference>
<feature type="transmembrane region" description="Helical" evidence="1">
    <location>
        <begin position="68"/>
        <end position="91"/>
    </location>
</feature>
<evidence type="ECO:0000313" key="3">
    <source>
        <dbReference type="Proteomes" id="UP001597119"/>
    </source>
</evidence>
<dbReference type="EMBL" id="JBHUDJ010000003">
    <property type="protein sequence ID" value="MFD1587254.1"/>
    <property type="molecule type" value="Genomic_DNA"/>
</dbReference>
<dbReference type="Proteomes" id="UP001597119">
    <property type="component" value="Unassembled WGS sequence"/>
</dbReference>